<dbReference type="STRING" id="326474.AWB65_00122"/>
<dbReference type="EMBL" id="FCNW02000001">
    <property type="protein sequence ID" value="SAL10190.1"/>
    <property type="molecule type" value="Genomic_DNA"/>
</dbReference>
<organism evidence="1 2">
    <name type="scientific">Caballeronia humi</name>
    <dbReference type="NCBI Taxonomy" id="326474"/>
    <lineage>
        <taxon>Bacteria</taxon>
        <taxon>Pseudomonadati</taxon>
        <taxon>Pseudomonadota</taxon>
        <taxon>Betaproteobacteria</taxon>
        <taxon>Burkholderiales</taxon>
        <taxon>Burkholderiaceae</taxon>
        <taxon>Caballeronia</taxon>
    </lineage>
</organism>
<evidence type="ECO:0000313" key="2">
    <source>
        <dbReference type="Proteomes" id="UP000054977"/>
    </source>
</evidence>
<reference evidence="1" key="1">
    <citation type="submission" date="2016-01" db="EMBL/GenBank/DDBJ databases">
        <authorList>
            <person name="Peeters C."/>
        </authorList>
    </citation>
    <scope>NUCLEOTIDE SEQUENCE [LARGE SCALE GENOMIC DNA]</scope>
    <source>
        <strain evidence="1">LMG 22934</strain>
    </source>
</reference>
<name>A0A158EU76_9BURK</name>
<dbReference type="OrthoDB" id="5296692at2"/>
<dbReference type="InterPro" id="IPR021853">
    <property type="entry name" value="DUF3460"/>
</dbReference>
<dbReference type="Pfam" id="PF11943">
    <property type="entry name" value="DUF3460"/>
    <property type="match status" value="1"/>
</dbReference>
<dbReference type="Proteomes" id="UP000054977">
    <property type="component" value="Unassembled WGS sequence"/>
</dbReference>
<sequence length="61" mass="7407">MYQSDITQFINQLKAQKPSLEEEQRRGRALLWDKQPIDLDERAKQKTSRVDQTPYVYYQNF</sequence>
<keyword evidence="2" id="KW-1185">Reference proteome</keyword>
<accession>A0A158EU76</accession>
<dbReference type="AlphaFoldDB" id="A0A158EU76"/>
<proteinExistence type="predicted"/>
<protein>
    <submittedName>
        <fullName evidence="1">Uncharacterized protein</fullName>
    </submittedName>
</protein>
<gene>
    <name evidence="1" type="ORF">AWB65_00122</name>
</gene>
<evidence type="ECO:0000313" key="1">
    <source>
        <dbReference type="EMBL" id="SAL10190.1"/>
    </source>
</evidence>
<comment type="caution">
    <text evidence="1">The sequence shown here is derived from an EMBL/GenBank/DDBJ whole genome shotgun (WGS) entry which is preliminary data.</text>
</comment>